<dbReference type="InterPro" id="IPR045098">
    <property type="entry name" value="Fyv10_fam"/>
</dbReference>
<name>A0A7I8JKJ4_SPIIN</name>
<dbReference type="EMBL" id="LR743601">
    <property type="protein sequence ID" value="CAA2631337.1"/>
    <property type="molecule type" value="Genomic_DNA"/>
</dbReference>
<dbReference type="Pfam" id="PF10607">
    <property type="entry name" value="CTLH"/>
    <property type="match status" value="1"/>
</dbReference>
<dbReference type="PANTHER" id="PTHR12170">
    <property type="entry name" value="MACROPHAGE ERYTHROBLAST ATTACHER-RELATED"/>
    <property type="match status" value="1"/>
</dbReference>
<dbReference type="AlphaFoldDB" id="A0A7I8JKJ4"/>
<dbReference type="PROSITE" id="PS50896">
    <property type="entry name" value="LISH"/>
    <property type="match status" value="1"/>
</dbReference>
<accession>A0A7I8JKJ4</accession>
<dbReference type="Proteomes" id="UP001189122">
    <property type="component" value="Unassembled WGS sequence"/>
</dbReference>
<dbReference type="PROSITE" id="PS50897">
    <property type="entry name" value="CTLH"/>
    <property type="match status" value="1"/>
</dbReference>
<dbReference type="InterPro" id="IPR013144">
    <property type="entry name" value="CRA_dom"/>
</dbReference>
<protein>
    <recommendedName>
        <fullName evidence="1">CTLH domain-containing protein</fullName>
    </recommendedName>
</protein>
<evidence type="ECO:0000313" key="2">
    <source>
        <dbReference type="EMBL" id="CAA2631337.1"/>
    </source>
</evidence>
<dbReference type="EMBL" id="CACRZD030000014">
    <property type="protein sequence ID" value="CAA6670580.1"/>
    <property type="molecule type" value="Genomic_DNA"/>
</dbReference>
<dbReference type="GO" id="GO:0005634">
    <property type="term" value="C:nucleus"/>
    <property type="evidence" value="ECO:0007669"/>
    <property type="project" value="TreeGrafter"/>
</dbReference>
<dbReference type="GO" id="GO:0004842">
    <property type="term" value="F:ubiquitin-protein transferase activity"/>
    <property type="evidence" value="ECO:0007669"/>
    <property type="project" value="InterPro"/>
</dbReference>
<organism evidence="2">
    <name type="scientific">Spirodela intermedia</name>
    <name type="common">Intermediate duckweed</name>
    <dbReference type="NCBI Taxonomy" id="51605"/>
    <lineage>
        <taxon>Eukaryota</taxon>
        <taxon>Viridiplantae</taxon>
        <taxon>Streptophyta</taxon>
        <taxon>Embryophyta</taxon>
        <taxon>Tracheophyta</taxon>
        <taxon>Spermatophyta</taxon>
        <taxon>Magnoliopsida</taxon>
        <taxon>Liliopsida</taxon>
        <taxon>Araceae</taxon>
        <taxon>Lemnoideae</taxon>
        <taxon>Spirodela</taxon>
    </lineage>
</organism>
<feature type="domain" description="CTLH" evidence="1">
    <location>
        <begin position="182"/>
        <end position="239"/>
    </location>
</feature>
<dbReference type="InterPro" id="IPR006594">
    <property type="entry name" value="LisH"/>
</dbReference>
<sequence length="420" mass="47824">MEMAVDSPLANGDSARGGAAAAALHARLPQLAESLKLEHQFLRVPLEHLKKTMRTNHRAAEKEISAVLSNVAELSSASVPGDEDSRRRSREEAVHQLTSLVSRLQGLKRKLEEGGRAENLQVQRCRARLNHLDALTLDSQAEWNSNRLRRVLVDYMLRMSYYETAEKLANISGLQELVDIDVFLDAKRVIDALQNEEVAPALAWCAENKTRLKKSKSTLEFQLRLQEFIELVRVDSNMQAIVYARKHLALWAASHMKELQRVMATLAFKSNTECATYKVLFEPKQWDCLVELFKQEFCKLYGMTLEPLLNIYLQAGLTALKTPFCYEENCTKEDPLSQESFRRLATSLPFSKQQNSKLVCYITKELMDTENPPSYHDDHPLRSFLPQALEDMAKRNDGKIICPRTGYACNFSELIKAFIS</sequence>
<dbReference type="GO" id="GO:0034657">
    <property type="term" value="C:GID complex"/>
    <property type="evidence" value="ECO:0007669"/>
    <property type="project" value="TreeGrafter"/>
</dbReference>
<dbReference type="PANTHER" id="PTHR12170:SF2">
    <property type="entry name" value="E3 UBIQUITIN-PROTEIN TRANSFERASE MAEA"/>
    <property type="match status" value="1"/>
</dbReference>
<gene>
    <name evidence="2" type="ORF">SI7747_14016985</name>
</gene>
<reference evidence="2 3" key="1">
    <citation type="submission" date="2019-12" db="EMBL/GenBank/DDBJ databases">
        <authorList>
            <person name="Scholz U."/>
            <person name="Mascher M."/>
            <person name="Fiebig A."/>
        </authorList>
    </citation>
    <scope>NUCLEOTIDE SEQUENCE</scope>
</reference>
<dbReference type="SMART" id="SM00668">
    <property type="entry name" value="CTLH"/>
    <property type="match status" value="1"/>
</dbReference>
<evidence type="ECO:0000313" key="3">
    <source>
        <dbReference type="Proteomes" id="UP001189122"/>
    </source>
</evidence>
<dbReference type="InterPro" id="IPR024964">
    <property type="entry name" value="CTLH/CRA"/>
</dbReference>
<proteinExistence type="predicted"/>
<dbReference type="InterPro" id="IPR006595">
    <property type="entry name" value="CTLH_C"/>
</dbReference>
<keyword evidence="3" id="KW-1185">Reference proteome</keyword>
<dbReference type="GO" id="GO:0005737">
    <property type="term" value="C:cytoplasm"/>
    <property type="evidence" value="ECO:0007669"/>
    <property type="project" value="TreeGrafter"/>
</dbReference>
<dbReference type="CDD" id="cd16659">
    <property type="entry name" value="RING-Ubox_Emp"/>
    <property type="match status" value="1"/>
</dbReference>
<dbReference type="SMART" id="SM00757">
    <property type="entry name" value="CRA"/>
    <property type="match status" value="1"/>
</dbReference>
<dbReference type="GO" id="GO:0043161">
    <property type="term" value="P:proteasome-mediated ubiquitin-dependent protein catabolic process"/>
    <property type="evidence" value="ECO:0007669"/>
    <property type="project" value="InterPro"/>
</dbReference>
<evidence type="ECO:0000259" key="1">
    <source>
        <dbReference type="PROSITE" id="PS50897"/>
    </source>
</evidence>